<dbReference type="InterPro" id="IPR036388">
    <property type="entry name" value="WH-like_DNA-bd_sf"/>
</dbReference>
<reference evidence="7 8" key="1">
    <citation type="submission" date="2019-07" db="EMBL/GenBank/DDBJ databases">
        <title>Genome assembly of two rare yeast pathogens: Diutina rugosa and Trichomonascus ciferrii.</title>
        <authorList>
            <person name="Mixao V."/>
            <person name="Saus E."/>
            <person name="Hansen A."/>
            <person name="Lass-Flor C."/>
            <person name="Gabaldon T."/>
        </authorList>
    </citation>
    <scope>NUCLEOTIDE SEQUENCE [LARGE SCALE GENOMIC DNA]</scope>
    <source>
        <strain evidence="7 8">CBS 613</strain>
    </source>
</reference>
<proteinExistence type="inferred from homology"/>
<evidence type="ECO:0000256" key="3">
    <source>
        <dbReference type="ARBA" id="ARBA00022478"/>
    </source>
</evidence>
<dbReference type="GO" id="GO:0005666">
    <property type="term" value="C:RNA polymerase III complex"/>
    <property type="evidence" value="ECO:0007669"/>
    <property type="project" value="UniProtKB-UniRule"/>
</dbReference>
<sequence length="316" mass="36426">MLSENAQRLHERMSESASSTLFTTQELKHLIHVSSDLELLQISQELVNNSLVKLIKQGDELKFQAISTSEASKIKNMTGDDAMVYQHIEASGREGIWTKTLKAKTNLHQHIVNKCLKSLESQRYIKSVKSVKHPTRKIYMLYNLQPSTDVTGGPWFTDSELDTEFIDSLLSLIWRYVASRSFPQAFQKPSASTNMFQTSMADSVVPLDDIMSFIRDNRVTNIDLSKSDIRDLCDVLVFDDKLEPVKHEDEKFRATWQSVREAGFGKQWQDEQYSDRVDQQFKDELLGRPFSIFEWYNAEPVGEPEDTVYLDSWVHS</sequence>
<dbReference type="SUPFAM" id="SSF46785">
    <property type="entry name" value="Winged helix' DNA-binding domain"/>
    <property type="match status" value="1"/>
</dbReference>
<dbReference type="InterPro" id="IPR036390">
    <property type="entry name" value="WH_DNA-bd_sf"/>
</dbReference>
<comment type="subcellular location">
    <subcellularLocation>
        <location evidence="1 6">Nucleus</location>
    </subcellularLocation>
</comment>
<evidence type="ECO:0000256" key="4">
    <source>
        <dbReference type="ARBA" id="ARBA00023163"/>
    </source>
</evidence>
<dbReference type="GeneID" id="54783086"/>
<dbReference type="OMA" id="AVYFDEW"/>
<dbReference type="VEuPathDB" id="FungiDB:DIURU_004435"/>
<dbReference type="InterPro" id="IPR007832">
    <property type="entry name" value="RNA_pol_Rpc34"/>
</dbReference>
<dbReference type="FunFam" id="1.10.10.10:FF:000116">
    <property type="entry name" value="DNA-directed RNA polymerase III subunit RPC6"/>
    <property type="match status" value="1"/>
</dbReference>
<dbReference type="GO" id="GO:0005737">
    <property type="term" value="C:cytoplasm"/>
    <property type="evidence" value="ECO:0007669"/>
    <property type="project" value="UniProtKB-ARBA"/>
</dbReference>
<evidence type="ECO:0000313" key="7">
    <source>
        <dbReference type="EMBL" id="KAA8899054.1"/>
    </source>
</evidence>
<comment type="function">
    <text evidence="6">DNA-dependent RNA polymerase catalyzes the transcription of DNA into RNA using the four ribonucleoside triphosphates as substrates. Specific peripheric component of RNA polymerase III which synthesizes small RNAs, such as 5S rRNA and tRNAs.</text>
</comment>
<keyword evidence="3 6" id="KW-0240">DNA-directed RNA polymerase</keyword>
<dbReference type="Pfam" id="PF05158">
    <property type="entry name" value="RNA_pol_Rpc34"/>
    <property type="match status" value="1"/>
</dbReference>
<dbReference type="EMBL" id="SWFT01000130">
    <property type="protein sequence ID" value="KAA8899054.1"/>
    <property type="molecule type" value="Genomic_DNA"/>
</dbReference>
<dbReference type="Proteomes" id="UP000449547">
    <property type="component" value="Unassembled WGS sequence"/>
</dbReference>
<keyword evidence="8" id="KW-1185">Reference proteome</keyword>
<name>A0A642UHD5_DIURU</name>
<accession>A0A642UHD5</accession>
<dbReference type="Gene3D" id="1.10.10.10">
    <property type="entry name" value="Winged helix-like DNA-binding domain superfamily/Winged helix DNA-binding domain"/>
    <property type="match status" value="1"/>
</dbReference>
<evidence type="ECO:0000256" key="2">
    <source>
        <dbReference type="ARBA" id="ARBA00011038"/>
    </source>
</evidence>
<evidence type="ECO:0000313" key="8">
    <source>
        <dbReference type="Proteomes" id="UP000449547"/>
    </source>
</evidence>
<dbReference type="GO" id="GO:0006383">
    <property type="term" value="P:transcription by RNA polymerase III"/>
    <property type="evidence" value="ECO:0007669"/>
    <property type="project" value="UniProtKB-UniRule"/>
</dbReference>
<dbReference type="RefSeq" id="XP_034010731.1">
    <property type="nucleotide sequence ID" value="XM_034157308.1"/>
</dbReference>
<dbReference type="PANTHER" id="PTHR12780">
    <property type="entry name" value="RNA POLYMERASE III DNA DIRECTED , 39KD SUBUNIT-RELATED"/>
    <property type="match status" value="1"/>
</dbReference>
<keyword evidence="5 6" id="KW-0539">Nucleus</keyword>
<dbReference type="GO" id="GO:0005654">
    <property type="term" value="C:nucleoplasm"/>
    <property type="evidence" value="ECO:0007669"/>
    <property type="project" value="UniProtKB-ARBA"/>
</dbReference>
<dbReference type="PIRSF" id="PIRSF028763">
    <property type="entry name" value="RNA_pol_Rpc34"/>
    <property type="match status" value="1"/>
</dbReference>
<evidence type="ECO:0000256" key="5">
    <source>
        <dbReference type="ARBA" id="ARBA00023242"/>
    </source>
</evidence>
<keyword evidence="4 6" id="KW-0804">Transcription</keyword>
<protein>
    <recommendedName>
        <fullName evidence="6">DNA-directed RNA polymerase III subunit RPC6</fullName>
        <shortName evidence="6">RNA polymerase III subunit C6</shortName>
    </recommendedName>
</protein>
<comment type="caution">
    <text evidence="7">The sequence shown here is derived from an EMBL/GenBank/DDBJ whole genome shotgun (WGS) entry which is preliminary data.</text>
</comment>
<dbReference type="InterPro" id="IPR016049">
    <property type="entry name" value="RNA_pol_Rpc34-like"/>
</dbReference>
<dbReference type="OrthoDB" id="613763at2759"/>
<gene>
    <name evidence="7" type="ORF">DIURU_004435</name>
</gene>
<evidence type="ECO:0000256" key="6">
    <source>
        <dbReference type="PIRNR" id="PIRNR028763"/>
    </source>
</evidence>
<evidence type="ECO:0000256" key="1">
    <source>
        <dbReference type="ARBA" id="ARBA00004123"/>
    </source>
</evidence>
<organism evidence="7 8">
    <name type="scientific">Diutina rugosa</name>
    <name type="common">Yeast</name>
    <name type="synonym">Candida rugosa</name>
    <dbReference type="NCBI Taxonomy" id="5481"/>
    <lineage>
        <taxon>Eukaryota</taxon>
        <taxon>Fungi</taxon>
        <taxon>Dikarya</taxon>
        <taxon>Ascomycota</taxon>
        <taxon>Saccharomycotina</taxon>
        <taxon>Pichiomycetes</taxon>
        <taxon>Debaryomycetaceae</taxon>
        <taxon>Diutina</taxon>
    </lineage>
</organism>
<comment type="similarity">
    <text evidence="2 6">Belongs to the eukaryotic RPC34/RPC39 RNA polymerase subunit family.</text>
</comment>
<dbReference type="AlphaFoldDB" id="A0A642UHD5"/>